<keyword evidence="5" id="KW-1185">Reference proteome</keyword>
<dbReference type="AlphaFoldDB" id="A0A841HQQ4"/>
<evidence type="ECO:0000256" key="1">
    <source>
        <dbReference type="ARBA" id="ARBA00005233"/>
    </source>
</evidence>
<gene>
    <name evidence="4" type="ORF">HNQ60_004437</name>
</gene>
<dbReference type="InterPro" id="IPR001082">
    <property type="entry name" value="Pilin"/>
</dbReference>
<dbReference type="EMBL" id="JACHHZ010000005">
    <property type="protein sequence ID" value="MBB6095547.1"/>
    <property type="molecule type" value="Genomic_DNA"/>
</dbReference>
<dbReference type="Proteomes" id="UP000588068">
    <property type="component" value="Unassembled WGS sequence"/>
</dbReference>
<dbReference type="SUPFAM" id="SSF54523">
    <property type="entry name" value="Pili subunits"/>
    <property type="match status" value="1"/>
</dbReference>
<dbReference type="GO" id="GO:0009289">
    <property type="term" value="C:pilus"/>
    <property type="evidence" value="ECO:0007669"/>
    <property type="project" value="InterPro"/>
</dbReference>
<dbReference type="RefSeq" id="WP_184334904.1">
    <property type="nucleotide sequence ID" value="NZ_JACHHZ010000005.1"/>
</dbReference>
<reference evidence="4 5" key="1">
    <citation type="submission" date="2020-08" db="EMBL/GenBank/DDBJ databases">
        <title>Genomic Encyclopedia of Type Strains, Phase IV (KMG-IV): sequencing the most valuable type-strain genomes for metagenomic binning, comparative biology and taxonomic classification.</title>
        <authorList>
            <person name="Goeker M."/>
        </authorList>
    </citation>
    <scope>NUCLEOTIDE SEQUENCE [LARGE SCALE GENOMIC DNA]</scope>
    <source>
        <strain evidence="4 5">DSM 26723</strain>
    </source>
</reference>
<dbReference type="InterPro" id="IPR045584">
    <property type="entry name" value="Pilin-like"/>
</dbReference>
<evidence type="ECO:0000256" key="2">
    <source>
        <dbReference type="SAM" id="MobiDB-lite"/>
    </source>
</evidence>
<evidence type="ECO:0000313" key="5">
    <source>
        <dbReference type="Proteomes" id="UP000588068"/>
    </source>
</evidence>
<organism evidence="4 5">
    <name type="scientific">Povalibacter uvarum</name>
    <dbReference type="NCBI Taxonomy" id="732238"/>
    <lineage>
        <taxon>Bacteria</taxon>
        <taxon>Pseudomonadati</taxon>
        <taxon>Pseudomonadota</taxon>
        <taxon>Gammaproteobacteria</taxon>
        <taxon>Steroidobacterales</taxon>
        <taxon>Steroidobacteraceae</taxon>
        <taxon>Povalibacter</taxon>
    </lineage>
</organism>
<sequence>MRVTRSIVQSYIELTDVLVAIGIIGVVVTIALGDYRRALTHVELIEVPFLVSGIRVDLHEYRATHGAWPDRDGVSSHSSSRSIEDERGTNNVRVGGEAALHFTMALMTTSDAGVLSYRAAVVPGNASSSIIWTCGFAPVREGFVAPGTNETTFADALLPSPCRQGLAPTTKY</sequence>
<comment type="caution">
    <text evidence="4">The sequence shown here is derived from an EMBL/GenBank/DDBJ whole genome shotgun (WGS) entry which is preliminary data.</text>
</comment>
<dbReference type="Pfam" id="PF00114">
    <property type="entry name" value="Pilin"/>
    <property type="match status" value="1"/>
</dbReference>
<protein>
    <submittedName>
        <fullName evidence="4">Type II secretory pathway pseudopilin PulG</fullName>
    </submittedName>
</protein>
<keyword evidence="3" id="KW-0812">Transmembrane</keyword>
<comment type="similarity">
    <text evidence="1">Belongs to the N-Me-Phe pilin family.</text>
</comment>
<dbReference type="GO" id="GO:0007155">
    <property type="term" value="P:cell adhesion"/>
    <property type="evidence" value="ECO:0007669"/>
    <property type="project" value="InterPro"/>
</dbReference>
<proteinExistence type="inferred from homology"/>
<feature type="transmembrane region" description="Helical" evidence="3">
    <location>
        <begin position="12"/>
        <end position="32"/>
    </location>
</feature>
<dbReference type="Gene3D" id="3.30.700.10">
    <property type="entry name" value="Glycoprotein, Type 4 Pilin"/>
    <property type="match status" value="1"/>
</dbReference>
<keyword evidence="3" id="KW-1133">Transmembrane helix</keyword>
<keyword evidence="3" id="KW-0472">Membrane</keyword>
<name>A0A841HQQ4_9GAMM</name>
<accession>A0A841HQQ4</accession>
<evidence type="ECO:0000313" key="4">
    <source>
        <dbReference type="EMBL" id="MBB6095547.1"/>
    </source>
</evidence>
<feature type="region of interest" description="Disordered" evidence="2">
    <location>
        <begin position="69"/>
        <end position="88"/>
    </location>
</feature>
<evidence type="ECO:0000256" key="3">
    <source>
        <dbReference type="SAM" id="Phobius"/>
    </source>
</evidence>